<evidence type="ECO:0000256" key="10">
    <source>
        <dbReference type="ARBA" id="ARBA00023136"/>
    </source>
</evidence>
<dbReference type="FunFam" id="3.40.50.300:FF:000221">
    <property type="entry name" value="Multidrug ABC transporter ATP-binding protein"/>
    <property type="match status" value="1"/>
</dbReference>
<dbReference type="GO" id="GO:0005886">
    <property type="term" value="C:plasma membrane"/>
    <property type="evidence" value="ECO:0007669"/>
    <property type="project" value="UniProtKB-SubCell"/>
</dbReference>
<dbReference type="GO" id="GO:0016887">
    <property type="term" value="F:ATP hydrolysis activity"/>
    <property type="evidence" value="ECO:0007669"/>
    <property type="project" value="InterPro"/>
</dbReference>
<dbReference type="AlphaFoldDB" id="A0A7K0DE24"/>
<evidence type="ECO:0000256" key="4">
    <source>
        <dbReference type="ARBA" id="ARBA00022519"/>
    </source>
</evidence>
<evidence type="ECO:0000256" key="2">
    <source>
        <dbReference type="ARBA" id="ARBA00022448"/>
    </source>
</evidence>
<feature type="transmembrane region" description="Helical" evidence="12">
    <location>
        <begin position="30"/>
        <end position="50"/>
    </location>
</feature>
<evidence type="ECO:0000259" key="14">
    <source>
        <dbReference type="PROSITE" id="PS50929"/>
    </source>
</evidence>
<sequence length="604" mass="63779">MVPNDARHRVETLTAQVRGPVTVAAVAESLSAALAVVPVIATVSIAGLILDGPASRAHLWTWVLVAAVALVLGALCGIASSIVAHRADADLGLSLRMRLAGHLARLPLGWYSSDAAGKTKAVVQDDVAGLHEEVAHRKPELAGSVVAGLVVVVYLFVLDWRLALAVVALVTVAQLIRNFLTRKIIPAYGAVAGASAQMGSAAVELVQGITVSKVFHRADEDGDPTPDTAYGAHARFRRAAAEYADADENLTDNISTLRACTRATVAPGTVALIVLALATLLLATWDAKPVNIIAFLLLGLTLFDVTTPLYLNLILPKLRIGIPMPDKAQAMADRIGQILDVPQMAEPTTPATLPETEGARRVSMKNVSFSYDGQRTVLQGLDLELAPGTMTALVGPSGAGKSTIGQLLARFYDPTDGSIEIDGVPISTLDAQSLYGTVGFVFQDVSLLRATVRDNIALARPDATRDDIERVARAAQIHDRILALPDGYDTVLGEDAALSGGERQRLSIARTLLADTPILVLDEATAYADPESEAAVQDALSELARGRTLLVIAHRLHTVVHADQIAVLVDGAVTERGTHQELLDAAGEYAKLWQLQTTTIGARA</sequence>
<proteinExistence type="inferred from homology"/>
<dbReference type="InterPro" id="IPR011527">
    <property type="entry name" value="ABC1_TM_dom"/>
</dbReference>
<feature type="transmembrane region" description="Helical" evidence="12">
    <location>
        <begin position="145"/>
        <end position="173"/>
    </location>
</feature>
<feature type="transmembrane region" description="Helical" evidence="12">
    <location>
        <begin position="62"/>
        <end position="84"/>
    </location>
</feature>
<dbReference type="InterPro" id="IPR027417">
    <property type="entry name" value="P-loop_NTPase"/>
</dbReference>
<protein>
    <submittedName>
        <fullName evidence="15">Iron import ATP-binding/permease protein IrtA</fullName>
        <ecNumber evidence="15">3.6.3.-</ecNumber>
    </submittedName>
</protein>
<keyword evidence="3" id="KW-1003">Cell membrane</keyword>
<dbReference type="InterPro" id="IPR039421">
    <property type="entry name" value="Type_1_exporter"/>
</dbReference>
<keyword evidence="7 15" id="KW-0067">ATP-binding</keyword>
<dbReference type="SUPFAM" id="SSF90123">
    <property type="entry name" value="ABC transporter transmembrane region"/>
    <property type="match status" value="1"/>
</dbReference>
<keyword evidence="8" id="KW-1278">Translocase</keyword>
<evidence type="ECO:0000256" key="8">
    <source>
        <dbReference type="ARBA" id="ARBA00022967"/>
    </source>
</evidence>
<keyword evidence="9 12" id="KW-1133">Transmembrane helix</keyword>
<organism evidence="15 16">
    <name type="scientific">Nocardia macrotermitis</name>
    <dbReference type="NCBI Taxonomy" id="2585198"/>
    <lineage>
        <taxon>Bacteria</taxon>
        <taxon>Bacillati</taxon>
        <taxon>Actinomycetota</taxon>
        <taxon>Actinomycetes</taxon>
        <taxon>Mycobacteriales</taxon>
        <taxon>Nocardiaceae</taxon>
        <taxon>Nocardia</taxon>
    </lineage>
</organism>
<dbReference type="GO" id="GO:0140359">
    <property type="term" value="F:ABC-type transporter activity"/>
    <property type="evidence" value="ECO:0007669"/>
    <property type="project" value="InterPro"/>
</dbReference>
<feature type="domain" description="ABC transporter" evidence="13">
    <location>
        <begin position="362"/>
        <end position="595"/>
    </location>
</feature>
<feature type="transmembrane region" description="Helical" evidence="12">
    <location>
        <begin position="291"/>
        <end position="315"/>
    </location>
</feature>
<keyword evidence="4" id="KW-0997">Cell inner membrane</keyword>
<dbReference type="PROSITE" id="PS50929">
    <property type="entry name" value="ABC_TM1F"/>
    <property type="match status" value="1"/>
</dbReference>
<dbReference type="InterPro" id="IPR003593">
    <property type="entry name" value="AAA+_ATPase"/>
</dbReference>
<dbReference type="Gene3D" id="1.20.1560.10">
    <property type="entry name" value="ABC transporter type 1, transmembrane domain"/>
    <property type="match status" value="1"/>
</dbReference>
<keyword evidence="2" id="KW-0813">Transport</keyword>
<evidence type="ECO:0000256" key="1">
    <source>
        <dbReference type="ARBA" id="ARBA00004429"/>
    </source>
</evidence>
<dbReference type="Proteomes" id="UP000438448">
    <property type="component" value="Unassembled WGS sequence"/>
</dbReference>
<feature type="transmembrane region" description="Helical" evidence="12">
    <location>
        <begin position="265"/>
        <end position="285"/>
    </location>
</feature>
<dbReference type="Pfam" id="PF00005">
    <property type="entry name" value="ABC_tran"/>
    <property type="match status" value="1"/>
</dbReference>
<dbReference type="RefSeq" id="WP_153414912.1">
    <property type="nucleotide sequence ID" value="NZ_WEGK01000017.1"/>
</dbReference>
<evidence type="ECO:0000256" key="9">
    <source>
        <dbReference type="ARBA" id="ARBA00022989"/>
    </source>
</evidence>
<dbReference type="Gene3D" id="3.40.50.300">
    <property type="entry name" value="P-loop containing nucleotide triphosphate hydrolases"/>
    <property type="match status" value="1"/>
</dbReference>
<comment type="similarity">
    <text evidence="11">Belongs to the ABC transporter superfamily. Siderophore-Fe(3+) uptake transporter (SIUT) (TC 3.A.1.21) family.</text>
</comment>
<name>A0A7K0DE24_9NOCA</name>
<keyword evidence="6" id="KW-0547">Nucleotide-binding</keyword>
<accession>A0A7K0DE24</accession>
<gene>
    <name evidence="15" type="primary">irtA_1</name>
    <name evidence="15" type="ORF">NRB20_62410</name>
</gene>
<evidence type="ECO:0000313" key="16">
    <source>
        <dbReference type="Proteomes" id="UP000438448"/>
    </source>
</evidence>
<evidence type="ECO:0000256" key="3">
    <source>
        <dbReference type="ARBA" id="ARBA00022475"/>
    </source>
</evidence>
<comment type="subcellular location">
    <subcellularLocation>
        <location evidence="1">Cell inner membrane</location>
        <topology evidence="1">Multi-pass membrane protein</topology>
    </subcellularLocation>
</comment>
<feature type="domain" description="ABC transmembrane type-1" evidence="14">
    <location>
        <begin position="30"/>
        <end position="220"/>
    </location>
</feature>
<keyword evidence="16" id="KW-1185">Reference proteome</keyword>
<dbReference type="InterPro" id="IPR003439">
    <property type="entry name" value="ABC_transporter-like_ATP-bd"/>
</dbReference>
<dbReference type="Pfam" id="PF00664">
    <property type="entry name" value="ABC_membrane"/>
    <property type="match status" value="1"/>
</dbReference>
<dbReference type="InterPro" id="IPR017871">
    <property type="entry name" value="ABC_transporter-like_CS"/>
</dbReference>
<keyword evidence="5 12" id="KW-0812">Transmembrane</keyword>
<dbReference type="SMART" id="SM00382">
    <property type="entry name" value="AAA"/>
    <property type="match status" value="1"/>
</dbReference>
<evidence type="ECO:0000256" key="6">
    <source>
        <dbReference type="ARBA" id="ARBA00022741"/>
    </source>
</evidence>
<reference evidence="15 16" key="1">
    <citation type="submission" date="2019-10" db="EMBL/GenBank/DDBJ databases">
        <title>Nocardia macrotermitis sp. nov. and Nocardia aurantia sp. nov., isolated from the gut of fungus growing-termite Macrotermes natalensis.</title>
        <authorList>
            <person name="Benndorf R."/>
            <person name="Schwitalla J."/>
            <person name="Martin K."/>
            <person name="De Beer W."/>
            <person name="Kaster A.-K."/>
            <person name="Vollmers J."/>
            <person name="Poulsen M."/>
            <person name="Beemelmanns C."/>
        </authorList>
    </citation>
    <scope>NUCLEOTIDE SEQUENCE [LARGE SCALE GENOMIC DNA]</scope>
    <source>
        <strain evidence="15 16">RB20</strain>
    </source>
</reference>
<evidence type="ECO:0000256" key="12">
    <source>
        <dbReference type="SAM" id="Phobius"/>
    </source>
</evidence>
<dbReference type="SUPFAM" id="SSF52540">
    <property type="entry name" value="P-loop containing nucleoside triphosphate hydrolases"/>
    <property type="match status" value="1"/>
</dbReference>
<evidence type="ECO:0000313" key="15">
    <source>
        <dbReference type="EMBL" id="MQY23114.1"/>
    </source>
</evidence>
<dbReference type="EMBL" id="WEGK01000017">
    <property type="protein sequence ID" value="MQY23114.1"/>
    <property type="molecule type" value="Genomic_DNA"/>
</dbReference>
<keyword evidence="10 12" id="KW-0472">Membrane</keyword>
<keyword evidence="15" id="KW-0378">Hydrolase</keyword>
<comment type="caution">
    <text evidence="15">The sequence shown here is derived from an EMBL/GenBank/DDBJ whole genome shotgun (WGS) entry which is preliminary data.</text>
</comment>
<dbReference type="PANTHER" id="PTHR24221:SF654">
    <property type="entry name" value="ATP-BINDING CASSETTE SUB-FAMILY B MEMBER 6"/>
    <property type="match status" value="1"/>
</dbReference>
<evidence type="ECO:0000256" key="7">
    <source>
        <dbReference type="ARBA" id="ARBA00022840"/>
    </source>
</evidence>
<dbReference type="PROSITE" id="PS00211">
    <property type="entry name" value="ABC_TRANSPORTER_1"/>
    <property type="match status" value="1"/>
</dbReference>
<dbReference type="GO" id="GO:0005524">
    <property type="term" value="F:ATP binding"/>
    <property type="evidence" value="ECO:0007669"/>
    <property type="project" value="UniProtKB-KW"/>
</dbReference>
<dbReference type="EC" id="3.6.3.-" evidence="15"/>
<dbReference type="OrthoDB" id="9806127at2"/>
<evidence type="ECO:0000256" key="11">
    <source>
        <dbReference type="ARBA" id="ARBA00023455"/>
    </source>
</evidence>
<dbReference type="PROSITE" id="PS50893">
    <property type="entry name" value="ABC_TRANSPORTER_2"/>
    <property type="match status" value="1"/>
</dbReference>
<dbReference type="InterPro" id="IPR036640">
    <property type="entry name" value="ABC1_TM_sf"/>
</dbReference>
<evidence type="ECO:0000259" key="13">
    <source>
        <dbReference type="PROSITE" id="PS50893"/>
    </source>
</evidence>
<evidence type="ECO:0000256" key="5">
    <source>
        <dbReference type="ARBA" id="ARBA00022692"/>
    </source>
</evidence>
<dbReference type="PANTHER" id="PTHR24221">
    <property type="entry name" value="ATP-BINDING CASSETTE SUB-FAMILY B"/>
    <property type="match status" value="1"/>
</dbReference>